<protein>
    <recommendedName>
        <fullName evidence="3">Phage protein</fullName>
    </recommendedName>
</protein>
<accession>A0A7X1A4M6</accession>
<dbReference type="EMBL" id="JAARMV010000001">
    <property type="protein sequence ID" value="MBC2370564.1"/>
    <property type="molecule type" value="Genomic_DNA"/>
</dbReference>
<gene>
    <name evidence="1" type="ORF">HBP98_00965</name>
</gene>
<evidence type="ECO:0008006" key="3">
    <source>
        <dbReference type="Google" id="ProtNLM"/>
    </source>
</evidence>
<evidence type="ECO:0000313" key="1">
    <source>
        <dbReference type="EMBL" id="MBC2370564.1"/>
    </source>
</evidence>
<dbReference type="RefSeq" id="WP_185617832.1">
    <property type="nucleotide sequence ID" value="NZ_JAARMV010000001.1"/>
</dbReference>
<reference evidence="1 2" key="1">
    <citation type="submission" date="2020-03" db="EMBL/GenBank/DDBJ databases">
        <title>Soil Listeria distribution.</title>
        <authorList>
            <person name="Liao J."/>
            <person name="Wiedmann M."/>
        </authorList>
    </citation>
    <scope>NUCLEOTIDE SEQUENCE [LARGE SCALE GENOMIC DNA]</scope>
    <source>
        <strain evidence="1 2">FSL L7-1850</strain>
    </source>
</reference>
<dbReference type="Proteomes" id="UP000546244">
    <property type="component" value="Unassembled WGS sequence"/>
</dbReference>
<organism evidence="1 2">
    <name type="scientific">Listeria booriae</name>
    <dbReference type="NCBI Taxonomy" id="1552123"/>
    <lineage>
        <taxon>Bacteria</taxon>
        <taxon>Bacillati</taxon>
        <taxon>Bacillota</taxon>
        <taxon>Bacilli</taxon>
        <taxon>Bacillales</taxon>
        <taxon>Listeriaceae</taxon>
        <taxon>Listeria</taxon>
    </lineage>
</organism>
<sequence>MDKQTLEHYDEQLKQTRSILDGIVFTCEEGSELDDAIFKARETVYEAIDTVKKLKEEQT</sequence>
<dbReference type="AlphaFoldDB" id="A0A7X1A4M6"/>
<comment type="caution">
    <text evidence="1">The sequence shown here is derived from an EMBL/GenBank/DDBJ whole genome shotgun (WGS) entry which is preliminary data.</text>
</comment>
<proteinExistence type="predicted"/>
<evidence type="ECO:0000313" key="2">
    <source>
        <dbReference type="Proteomes" id="UP000546244"/>
    </source>
</evidence>
<name>A0A7X1A4M6_9LIST</name>